<comment type="function">
    <text evidence="1">Site-specific tyrosine recombinase, which acts by catalyzing the cutting and rejoining of the recombining DNA molecules.</text>
</comment>
<evidence type="ECO:0000313" key="10">
    <source>
        <dbReference type="Proteomes" id="UP000195897"/>
    </source>
</evidence>
<name>A0A1Y4L405_9FIRM</name>
<evidence type="ECO:0000256" key="2">
    <source>
        <dbReference type="ARBA" id="ARBA00008857"/>
    </source>
</evidence>
<evidence type="ECO:0000256" key="6">
    <source>
        <dbReference type="PROSITE-ProRule" id="PRU01248"/>
    </source>
</evidence>
<dbReference type="Gene3D" id="1.10.150.130">
    <property type="match status" value="1"/>
</dbReference>
<evidence type="ECO:0000259" key="7">
    <source>
        <dbReference type="PROSITE" id="PS51898"/>
    </source>
</evidence>
<dbReference type="SUPFAM" id="SSF56349">
    <property type="entry name" value="DNA breaking-rejoining enzymes"/>
    <property type="match status" value="1"/>
</dbReference>
<gene>
    <name evidence="9" type="ORF">B5F17_12910</name>
</gene>
<keyword evidence="4 6" id="KW-0238">DNA-binding</keyword>
<feature type="domain" description="Core-binding (CB)" evidence="8">
    <location>
        <begin position="1"/>
        <end position="81"/>
    </location>
</feature>
<dbReference type="InterPro" id="IPR050090">
    <property type="entry name" value="Tyrosine_recombinase_XerCD"/>
</dbReference>
<evidence type="ECO:0000259" key="8">
    <source>
        <dbReference type="PROSITE" id="PS51900"/>
    </source>
</evidence>
<organism evidence="9 10">
    <name type="scientific">Butyricicoccus pullicaecorum</name>
    <dbReference type="NCBI Taxonomy" id="501571"/>
    <lineage>
        <taxon>Bacteria</taxon>
        <taxon>Bacillati</taxon>
        <taxon>Bacillota</taxon>
        <taxon>Clostridia</taxon>
        <taxon>Eubacteriales</taxon>
        <taxon>Butyricicoccaceae</taxon>
        <taxon>Butyricicoccus</taxon>
    </lineage>
</organism>
<dbReference type="PANTHER" id="PTHR30349:SF89">
    <property type="entry name" value="INTEGRASE_RECOMBINASE"/>
    <property type="match status" value="1"/>
</dbReference>
<evidence type="ECO:0000256" key="5">
    <source>
        <dbReference type="ARBA" id="ARBA00023172"/>
    </source>
</evidence>
<dbReference type="PROSITE" id="PS51898">
    <property type="entry name" value="TYR_RECOMBINASE"/>
    <property type="match status" value="1"/>
</dbReference>
<dbReference type="Proteomes" id="UP000195897">
    <property type="component" value="Unassembled WGS sequence"/>
</dbReference>
<keyword evidence="3" id="KW-0229">DNA integration</keyword>
<dbReference type="GO" id="GO:0003677">
    <property type="term" value="F:DNA binding"/>
    <property type="evidence" value="ECO:0007669"/>
    <property type="project" value="UniProtKB-UniRule"/>
</dbReference>
<dbReference type="Pfam" id="PF00589">
    <property type="entry name" value="Phage_integrase"/>
    <property type="match status" value="1"/>
</dbReference>
<dbReference type="PANTHER" id="PTHR30349">
    <property type="entry name" value="PHAGE INTEGRASE-RELATED"/>
    <property type="match status" value="1"/>
</dbReference>
<dbReference type="InterPro" id="IPR013762">
    <property type="entry name" value="Integrase-like_cat_sf"/>
</dbReference>
<accession>A0A1Y4L405</accession>
<evidence type="ECO:0000256" key="1">
    <source>
        <dbReference type="ARBA" id="ARBA00003283"/>
    </source>
</evidence>
<dbReference type="Pfam" id="PF02899">
    <property type="entry name" value="Phage_int_SAM_1"/>
    <property type="match status" value="1"/>
</dbReference>
<evidence type="ECO:0000256" key="3">
    <source>
        <dbReference type="ARBA" id="ARBA00022908"/>
    </source>
</evidence>
<dbReference type="PROSITE" id="PS51900">
    <property type="entry name" value="CB"/>
    <property type="match status" value="1"/>
</dbReference>
<dbReference type="InterPro" id="IPR004107">
    <property type="entry name" value="Integrase_SAM-like_N"/>
</dbReference>
<comment type="similarity">
    <text evidence="2">Belongs to the 'phage' integrase family.</text>
</comment>
<dbReference type="GO" id="GO:0006310">
    <property type="term" value="P:DNA recombination"/>
    <property type="evidence" value="ECO:0007669"/>
    <property type="project" value="UniProtKB-KW"/>
</dbReference>
<feature type="domain" description="Tyr recombinase" evidence="7">
    <location>
        <begin position="99"/>
        <end position="273"/>
    </location>
</feature>
<dbReference type="InterPro" id="IPR011010">
    <property type="entry name" value="DNA_brk_join_enz"/>
</dbReference>
<dbReference type="InterPro" id="IPR044068">
    <property type="entry name" value="CB"/>
</dbReference>
<protein>
    <submittedName>
        <fullName evidence="9">Integrase</fullName>
    </submittedName>
</protein>
<sequence length="278" mass="32231">MRDRENQLLAFVDHLREEERSEGTTQKYLRDVRKFLSWLQQRTLNKNEVSDWKAQLLSDGYAPETVNSMVVALNRFLSFIDRADCRVRTLRIQRKLFRRQERELTRSEYERLVETAGGTGKERLALLLESIAATGIRVSEVQYLTVEAAKTGRTEISLKGKIRVILLPHKLCRKLLKYARKQKTVSGQIFLTRNGKSMSRKQIWAEMKALCKAAGIAADKVFPHNLRHLFAREFYKICRDVVKLADILGHSSIETTRIYLLSTGEEHVKQLSQLRLIS</sequence>
<reference evidence="10" key="1">
    <citation type="submission" date="2017-04" db="EMBL/GenBank/DDBJ databases">
        <title>Function of individual gut microbiota members based on whole genome sequencing of pure cultures obtained from chicken caecum.</title>
        <authorList>
            <person name="Medvecky M."/>
            <person name="Cejkova D."/>
            <person name="Polansky O."/>
            <person name="Karasova D."/>
            <person name="Kubasova T."/>
            <person name="Cizek A."/>
            <person name="Rychlik I."/>
        </authorList>
    </citation>
    <scope>NUCLEOTIDE SEQUENCE [LARGE SCALE GENOMIC DNA]</scope>
    <source>
        <strain evidence="10">An180</strain>
    </source>
</reference>
<evidence type="ECO:0000256" key="4">
    <source>
        <dbReference type="ARBA" id="ARBA00023125"/>
    </source>
</evidence>
<proteinExistence type="inferred from homology"/>
<evidence type="ECO:0000313" key="9">
    <source>
        <dbReference type="EMBL" id="OUP51517.1"/>
    </source>
</evidence>
<comment type="caution">
    <text evidence="9">The sequence shown here is derived from an EMBL/GenBank/DDBJ whole genome shotgun (WGS) entry which is preliminary data.</text>
</comment>
<dbReference type="RefSeq" id="WP_087374441.1">
    <property type="nucleotide sequence ID" value="NZ_NFKK01000021.1"/>
</dbReference>
<dbReference type="Gene3D" id="1.10.443.10">
    <property type="entry name" value="Intergrase catalytic core"/>
    <property type="match status" value="1"/>
</dbReference>
<dbReference type="AlphaFoldDB" id="A0A1Y4L405"/>
<dbReference type="GO" id="GO:0015074">
    <property type="term" value="P:DNA integration"/>
    <property type="evidence" value="ECO:0007669"/>
    <property type="project" value="UniProtKB-KW"/>
</dbReference>
<dbReference type="InterPro" id="IPR010998">
    <property type="entry name" value="Integrase_recombinase_N"/>
</dbReference>
<dbReference type="InterPro" id="IPR002104">
    <property type="entry name" value="Integrase_catalytic"/>
</dbReference>
<dbReference type="EMBL" id="NFKK01000021">
    <property type="protein sequence ID" value="OUP51517.1"/>
    <property type="molecule type" value="Genomic_DNA"/>
</dbReference>
<keyword evidence="5" id="KW-0233">DNA recombination</keyword>